<dbReference type="Pfam" id="PF02653">
    <property type="entry name" value="BPD_transp_2"/>
    <property type="match status" value="1"/>
</dbReference>
<name>A0A6G8FKB4_9MICO</name>
<comment type="subcellular location">
    <subcellularLocation>
        <location evidence="1">Cell membrane</location>
        <topology evidence="1">Multi-pass membrane protein</topology>
    </subcellularLocation>
</comment>
<accession>A0A6G8FKB4</accession>
<evidence type="ECO:0000256" key="1">
    <source>
        <dbReference type="ARBA" id="ARBA00004651"/>
    </source>
</evidence>
<proteinExistence type="predicted"/>
<dbReference type="RefSeq" id="WP_166324192.1">
    <property type="nucleotide sequence ID" value="NZ_CP049934.1"/>
</dbReference>
<dbReference type="GO" id="GO:0005886">
    <property type="term" value="C:plasma membrane"/>
    <property type="evidence" value="ECO:0007669"/>
    <property type="project" value="UniProtKB-SubCell"/>
</dbReference>
<feature type="transmembrane region" description="Helical" evidence="6">
    <location>
        <begin position="194"/>
        <end position="215"/>
    </location>
</feature>
<evidence type="ECO:0000256" key="3">
    <source>
        <dbReference type="ARBA" id="ARBA00022692"/>
    </source>
</evidence>
<evidence type="ECO:0000313" key="8">
    <source>
        <dbReference type="Proteomes" id="UP000501387"/>
    </source>
</evidence>
<keyword evidence="8" id="KW-1185">Reference proteome</keyword>
<dbReference type="AlphaFoldDB" id="A0A6G8FKB4"/>
<feature type="transmembrane region" description="Helical" evidence="6">
    <location>
        <begin position="54"/>
        <end position="80"/>
    </location>
</feature>
<keyword evidence="2" id="KW-1003">Cell membrane</keyword>
<organism evidence="7 8">
    <name type="scientific">Leucobacter insecticola</name>
    <dbReference type="NCBI Taxonomy" id="2714934"/>
    <lineage>
        <taxon>Bacteria</taxon>
        <taxon>Bacillati</taxon>
        <taxon>Actinomycetota</taxon>
        <taxon>Actinomycetes</taxon>
        <taxon>Micrococcales</taxon>
        <taxon>Microbacteriaceae</taxon>
        <taxon>Leucobacter</taxon>
    </lineage>
</organism>
<evidence type="ECO:0000256" key="6">
    <source>
        <dbReference type="SAM" id="Phobius"/>
    </source>
</evidence>
<keyword evidence="3 6" id="KW-0812">Transmembrane</keyword>
<feature type="transmembrane region" description="Helical" evidence="6">
    <location>
        <begin position="274"/>
        <end position="292"/>
    </location>
</feature>
<dbReference type="CDD" id="cd06580">
    <property type="entry name" value="TM_PBP1_transp_TpRbsC_like"/>
    <property type="match status" value="1"/>
</dbReference>
<keyword evidence="5 6" id="KW-0472">Membrane</keyword>
<feature type="transmembrane region" description="Helical" evidence="6">
    <location>
        <begin position="87"/>
        <end position="109"/>
    </location>
</feature>
<sequence>MIDSIIGSTLLLAVPLVLAALGGAIHRCAGVVNIGLEGQMLVGAFAGIVASSVTGSWLVGLLVGGIGGGLAGFVMSLVITRLSANEIIVGLGFNILALGIVGFTLRAVYGVSGTLRFPDQPRLPRIIIPGLDEVPILGAIVSGKDVLFWFAVLLVPFLAWAFANTRWGIRTRATGVSESATASLGVRTLGLRDIAGTLAGVLAGLGGVSLALGVSGLFNENMIAGRGFVALAAFYFGRSRPLPTALACLLFSFFDALQIRLQTGGGFSADLIQTLPYLAVVVVLAWAGYSGLRRRTRITA</sequence>
<keyword evidence="4 6" id="KW-1133">Transmembrane helix</keyword>
<dbReference type="KEGG" id="lins:G7067_10840"/>
<feature type="transmembrane region" description="Helical" evidence="6">
    <location>
        <begin position="146"/>
        <end position="163"/>
    </location>
</feature>
<evidence type="ECO:0000256" key="4">
    <source>
        <dbReference type="ARBA" id="ARBA00022989"/>
    </source>
</evidence>
<evidence type="ECO:0000256" key="2">
    <source>
        <dbReference type="ARBA" id="ARBA00022475"/>
    </source>
</evidence>
<reference evidence="7 8" key="1">
    <citation type="submission" date="2020-03" db="EMBL/GenBank/DDBJ databases">
        <title>Leucobacter sp. nov., isolated from beetles.</title>
        <authorList>
            <person name="Hyun D.-W."/>
            <person name="Bae J.-W."/>
        </authorList>
    </citation>
    <scope>NUCLEOTIDE SEQUENCE [LARGE SCALE GENOMIC DNA]</scope>
    <source>
        <strain evidence="7 8">HDW9B</strain>
    </source>
</reference>
<dbReference type="GO" id="GO:0022857">
    <property type="term" value="F:transmembrane transporter activity"/>
    <property type="evidence" value="ECO:0007669"/>
    <property type="project" value="InterPro"/>
</dbReference>
<dbReference type="EMBL" id="CP049934">
    <property type="protein sequence ID" value="QIM16788.1"/>
    <property type="molecule type" value="Genomic_DNA"/>
</dbReference>
<evidence type="ECO:0000313" key="7">
    <source>
        <dbReference type="EMBL" id="QIM16788.1"/>
    </source>
</evidence>
<dbReference type="Proteomes" id="UP000501387">
    <property type="component" value="Chromosome"/>
</dbReference>
<evidence type="ECO:0000256" key="5">
    <source>
        <dbReference type="ARBA" id="ARBA00023136"/>
    </source>
</evidence>
<protein>
    <submittedName>
        <fullName evidence="7">ABC transporter permease</fullName>
    </submittedName>
</protein>
<gene>
    <name evidence="7" type="ORF">G7067_10840</name>
</gene>
<dbReference type="PANTHER" id="PTHR43370:SF1">
    <property type="entry name" value="GUANOSINE ABC TRANSPORTER PERMEASE PROTEIN NUPQ"/>
    <property type="match status" value="1"/>
</dbReference>
<dbReference type="InterPro" id="IPR001851">
    <property type="entry name" value="ABC_transp_permease"/>
</dbReference>
<dbReference type="PANTHER" id="PTHR43370">
    <property type="entry name" value="SUGAR ABC TRANSPORTER INTEGRAL MEMBRANE PROTEIN-RELATED"/>
    <property type="match status" value="1"/>
</dbReference>